<protein>
    <submittedName>
        <fullName evidence="2">Alpha-1,6-mannanase (GH76 family)</fullName>
    </submittedName>
</protein>
<dbReference type="InterPro" id="IPR053169">
    <property type="entry name" value="MUG_Protein"/>
</dbReference>
<sequence>MVSRLALIFCCVVAVVASTTATAGAAPDRGPLRSWIVAGAAALDAWYVPKTGVYETTNWWNAANELQAQLVSSKLLGDTRGMEHAATTYDAKIDTSFQNDFYDDEGWWALTWVQAYDITHEHRYLVLAESLFTDIASGWDRTCGGGIWWSKSRDYKNAIPNELFISLAAKLALRTQGAASANYRTWAELDWNWFHSSGMINDRNLVNDGLSSNCRNNAGTIWSYNQGVIVDGLTDLYKLTGQHDYIDSATRIAKSAMSSLTDKSGILHEPCEPMCNVDQTQFKGIFVRSLVSLNQIAPSSDYLQFATRNANAIWYANSNLHHQFGLRWNGSVDTVDASRQGSALDCLNSAMRLGSKLDG</sequence>
<accession>A0ABR6BGL4</accession>
<keyword evidence="1" id="KW-0732">Signal</keyword>
<evidence type="ECO:0000256" key="1">
    <source>
        <dbReference type="SAM" id="SignalP"/>
    </source>
</evidence>
<dbReference type="Pfam" id="PF03663">
    <property type="entry name" value="Glyco_hydro_76"/>
    <property type="match status" value="1"/>
</dbReference>
<organism evidence="2 3">
    <name type="scientific">Kutzneria viridogrisea</name>
    <dbReference type="NCBI Taxonomy" id="47990"/>
    <lineage>
        <taxon>Bacteria</taxon>
        <taxon>Bacillati</taxon>
        <taxon>Actinomycetota</taxon>
        <taxon>Actinomycetes</taxon>
        <taxon>Pseudonocardiales</taxon>
        <taxon>Pseudonocardiaceae</taxon>
        <taxon>Kutzneria</taxon>
    </lineage>
</organism>
<evidence type="ECO:0000313" key="2">
    <source>
        <dbReference type="EMBL" id="MBA8925792.1"/>
    </source>
</evidence>
<dbReference type="InterPro" id="IPR005198">
    <property type="entry name" value="Glyco_hydro_76"/>
</dbReference>
<dbReference type="PANTHER" id="PTHR47791">
    <property type="entry name" value="MEIOTICALLY UP-REGULATED GENE 191 PROTEIN"/>
    <property type="match status" value="1"/>
</dbReference>
<proteinExistence type="predicted"/>
<name>A0ABR6BGL4_9PSEU</name>
<evidence type="ECO:0000313" key="3">
    <source>
        <dbReference type="Proteomes" id="UP000517916"/>
    </source>
</evidence>
<keyword evidence="3" id="KW-1185">Reference proteome</keyword>
<dbReference type="InterPro" id="IPR008928">
    <property type="entry name" value="6-hairpin_glycosidase_sf"/>
</dbReference>
<dbReference type="Gene3D" id="1.50.10.20">
    <property type="match status" value="1"/>
</dbReference>
<feature type="chain" id="PRO_5045759528" evidence="1">
    <location>
        <begin position="26"/>
        <end position="359"/>
    </location>
</feature>
<reference evidence="2 3" key="1">
    <citation type="submission" date="2020-08" db="EMBL/GenBank/DDBJ databases">
        <title>Genomic Encyclopedia of Archaeal and Bacterial Type Strains, Phase II (KMG-II): from individual species to whole genera.</title>
        <authorList>
            <person name="Goeker M."/>
        </authorList>
    </citation>
    <scope>NUCLEOTIDE SEQUENCE [LARGE SCALE GENOMIC DNA]</scope>
    <source>
        <strain evidence="2 3">DSM 43850</strain>
    </source>
</reference>
<comment type="caution">
    <text evidence="2">The sequence shown here is derived from an EMBL/GenBank/DDBJ whole genome shotgun (WGS) entry which is preliminary data.</text>
</comment>
<dbReference type="RefSeq" id="WP_182837466.1">
    <property type="nucleotide sequence ID" value="NZ_BAAABQ010000059.1"/>
</dbReference>
<feature type="signal peptide" evidence="1">
    <location>
        <begin position="1"/>
        <end position="25"/>
    </location>
</feature>
<dbReference type="SUPFAM" id="SSF48208">
    <property type="entry name" value="Six-hairpin glycosidases"/>
    <property type="match status" value="1"/>
</dbReference>
<gene>
    <name evidence="2" type="ORF">BC739_002991</name>
</gene>
<dbReference type="PANTHER" id="PTHR47791:SF1">
    <property type="entry name" value="ENDO MANNANASE, GH76 FAMILY (EUROFUNG)"/>
    <property type="match status" value="1"/>
</dbReference>
<dbReference type="EMBL" id="JACJID010000002">
    <property type="protein sequence ID" value="MBA8925792.1"/>
    <property type="molecule type" value="Genomic_DNA"/>
</dbReference>
<dbReference type="Proteomes" id="UP000517916">
    <property type="component" value="Unassembled WGS sequence"/>
</dbReference>